<sequence length="170" mass="17272">MIAGSALTAGSSLTGRAGSGWQYLLADLSLILFMVTAAALASAEDAPAKPAKPVVAARQEPASPLSAQGEVLALYRAAPGAPPLNQWLRDQSADARQQLTIVAQYRAGEQAQAMRQAAALAQDAGEAGLHARIVVEPGPGGTTAALAFDSPVPQTSATMAQSLQKSVPSN</sequence>
<dbReference type="RefSeq" id="WP_339587456.1">
    <property type="nucleotide sequence ID" value="NZ_JBBHJZ010000002.1"/>
</dbReference>
<name>A0ABU8RWQ9_9SPHN</name>
<keyword evidence="1" id="KW-1133">Transmembrane helix</keyword>
<accession>A0ABU8RWQ9</accession>
<evidence type="ECO:0000256" key="1">
    <source>
        <dbReference type="SAM" id="Phobius"/>
    </source>
</evidence>
<dbReference type="Proteomes" id="UP001361239">
    <property type="component" value="Unassembled WGS sequence"/>
</dbReference>
<gene>
    <name evidence="2" type="ORF">WG901_12805</name>
</gene>
<dbReference type="EMBL" id="JBBHJZ010000002">
    <property type="protein sequence ID" value="MEJ5977522.1"/>
    <property type="molecule type" value="Genomic_DNA"/>
</dbReference>
<keyword evidence="1" id="KW-0472">Membrane</keyword>
<comment type="caution">
    <text evidence="2">The sequence shown here is derived from an EMBL/GenBank/DDBJ whole genome shotgun (WGS) entry which is preliminary data.</text>
</comment>
<evidence type="ECO:0000313" key="2">
    <source>
        <dbReference type="EMBL" id="MEJ5977522.1"/>
    </source>
</evidence>
<evidence type="ECO:0000313" key="3">
    <source>
        <dbReference type="Proteomes" id="UP001361239"/>
    </source>
</evidence>
<proteinExistence type="predicted"/>
<protein>
    <submittedName>
        <fullName evidence="2">Uncharacterized protein</fullName>
    </submittedName>
</protein>
<feature type="transmembrane region" description="Helical" evidence="1">
    <location>
        <begin position="20"/>
        <end position="43"/>
    </location>
</feature>
<reference evidence="2 3" key="1">
    <citation type="submission" date="2024-03" db="EMBL/GenBank/DDBJ databases">
        <authorList>
            <person name="Jo J.-H."/>
        </authorList>
    </citation>
    <scope>NUCLEOTIDE SEQUENCE [LARGE SCALE GENOMIC DNA]</scope>
    <source>
        <strain evidence="2 3">PS1R-30</strain>
    </source>
</reference>
<keyword evidence="3" id="KW-1185">Reference proteome</keyword>
<organism evidence="2 3">
    <name type="scientific">Novosphingobium anseongense</name>
    <dbReference type="NCBI Taxonomy" id="3133436"/>
    <lineage>
        <taxon>Bacteria</taxon>
        <taxon>Pseudomonadati</taxon>
        <taxon>Pseudomonadota</taxon>
        <taxon>Alphaproteobacteria</taxon>
        <taxon>Sphingomonadales</taxon>
        <taxon>Sphingomonadaceae</taxon>
        <taxon>Novosphingobium</taxon>
    </lineage>
</organism>
<keyword evidence="1" id="KW-0812">Transmembrane</keyword>